<evidence type="ECO:0000313" key="6">
    <source>
        <dbReference type="EMBL" id="UWP83985.1"/>
    </source>
</evidence>
<name>A0ABY5W3M3_9ACTN</name>
<dbReference type="EMBL" id="CP073720">
    <property type="protein sequence ID" value="UWP83985.1"/>
    <property type="molecule type" value="Genomic_DNA"/>
</dbReference>
<dbReference type="Pfam" id="PF13579">
    <property type="entry name" value="Glyco_trans_4_4"/>
    <property type="match status" value="1"/>
</dbReference>
<dbReference type="InterPro" id="IPR028098">
    <property type="entry name" value="Glyco_trans_4-like_N"/>
</dbReference>
<keyword evidence="4" id="KW-0472">Membrane</keyword>
<organism evidence="6 7">
    <name type="scientific">Dactylosporangium fulvum</name>
    <dbReference type="NCBI Taxonomy" id="53359"/>
    <lineage>
        <taxon>Bacteria</taxon>
        <taxon>Bacillati</taxon>
        <taxon>Actinomycetota</taxon>
        <taxon>Actinomycetes</taxon>
        <taxon>Micromonosporales</taxon>
        <taxon>Micromonosporaceae</taxon>
        <taxon>Dactylosporangium</taxon>
    </lineage>
</organism>
<feature type="transmembrane region" description="Helical" evidence="4">
    <location>
        <begin position="70"/>
        <end position="92"/>
    </location>
</feature>
<dbReference type="InterPro" id="IPR050194">
    <property type="entry name" value="Glycosyltransferase_grp1"/>
</dbReference>
<dbReference type="RefSeq" id="WP_259861801.1">
    <property type="nucleotide sequence ID" value="NZ_BAAAST010000021.1"/>
</dbReference>
<accession>A0ABY5W3M3</accession>
<keyword evidence="7" id="KW-1185">Reference proteome</keyword>
<evidence type="ECO:0000313" key="7">
    <source>
        <dbReference type="Proteomes" id="UP001059617"/>
    </source>
</evidence>
<dbReference type="PANTHER" id="PTHR45947:SF3">
    <property type="entry name" value="SULFOQUINOVOSYL TRANSFERASE SQD2"/>
    <property type="match status" value="1"/>
</dbReference>
<evidence type="ECO:0000259" key="5">
    <source>
        <dbReference type="Pfam" id="PF13579"/>
    </source>
</evidence>
<reference evidence="6" key="1">
    <citation type="submission" date="2021-04" db="EMBL/GenBank/DDBJ databases">
        <authorList>
            <person name="Hartkoorn R.C."/>
            <person name="Beaudoing E."/>
            <person name="Hot D."/>
        </authorList>
    </citation>
    <scope>NUCLEOTIDE SEQUENCE</scope>
    <source>
        <strain evidence="6">NRRL B-16292</strain>
    </source>
</reference>
<dbReference type="Gene3D" id="3.40.50.2000">
    <property type="entry name" value="Glycogen Phosphorylase B"/>
    <property type="match status" value="2"/>
</dbReference>
<dbReference type="PANTHER" id="PTHR45947">
    <property type="entry name" value="SULFOQUINOVOSYL TRANSFERASE SQD2"/>
    <property type="match status" value="1"/>
</dbReference>
<proteinExistence type="predicted"/>
<evidence type="ECO:0000256" key="4">
    <source>
        <dbReference type="SAM" id="Phobius"/>
    </source>
</evidence>
<evidence type="ECO:0000256" key="3">
    <source>
        <dbReference type="SAM" id="MobiDB-lite"/>
    </source>
</evidence>
<feature type="domain" description="Glycosyltransferase subfamily 4-like N-terminal" evidence="5">
    <location>
        <begin position="27"/>
        <end position="195"/>
    </location>
</feature>
<keyword evidence="4" id="KW-1133">Transmembrane helix</keyword>
<reference evidence="6" key="2">
    <citation type="submission" date="2022-09" db="EMBL/GenBank/DDBJ databases">
        <title>Biosynthetic gene clusters of Dactylosporangioum fulvum.</title>
        <authorList>
            <person name="Caradec T."/>
        </authorList>
    </citation>
    <scope>NUCLEOTIDE SEQUENCE</scope>
    <source>
        <strain evidence="6">NRRL B-16292</strain>
    </source>
</reference>
<keyword evidence="4" id="KW-0812">Transmembrane</keyword>
<evidence type="ECO:0000256" key="1">
    <source>
        <dbReference type="ARBA" id="ARBA00022676"/>
    </source>
</evidence>
<keyword evidence="2" id="KW-0808">Transferase</keyword>
<evidence type="ECO:0000256" key="2">
    <source>
        <dbReference type="ARBA" id="ARBA00022679"/>
    </source>
</evidence>
<dbReference type="Proteomes" id="UP001059617">
    <property type="component" value="Chromosome"/>
</dbReference>
<dbReference type="Pfam" id="PF13692">
    <property type="entry name" value="Glyco_trans_1_4"/>
    <property type="match status" value="1"/>
</dbReference>
<gene>
    <name evidence="6" type="ORF">Dfulv_06950</name>
</gene>
<dbReference type="CDD" id="cd03794">
    <property type="entry name" value="GT4_WbuB-like"/>
    <property type="match status" value="1"/>
</dbReference>
<sequence length="428" mass="47516">MKQKDPRLHVVIAVANLPVERDRRVIREVKALEAAGYRVTVICPRGKQKLTRVPGTNDARIRSYKMYESSGGAVSFAVEFAWSFLCIGWHLMAAVLRDKAVAAQVCNPPDVFWPLAILMRAIGRPWVFDHHDLSPEVYQARGGRPGSALDKVLLRFEKWSQRTASAVVSTNESYRELAISRGGCDPARVVVVRNGPAASEVKPVDSAPDDVDDHTIVYLGVLGAQDGVDNAILAVERLVELRGRLGWRLVVAGDGECLESLRALTTERKLDDVVEFTGWLGVEEIDRLLRTASVGLQPDPRSAHAEVSTMAKTVEYLARGLPVVGVDMRETRRSAGDAGVYVEHGTPEEFAAVLHRLLDDPVARASMRNVALARFRNTLAWEHQAATYVRLWDDLLSTRRARYKTTSIVRQPGPGEQPLEVRQAEHRQ</sequence>
<feature type="region of interest" description="Disordered" evidence="3">
    <location>
        <begin position="409"/>
        <end position="428"/>
    </location>
</feature>
<dbReference type="SUPFAM" id="SSF53756">
    <property type="entry name" value="UDP-Glycosyltransferase/glycogen phosphorylase"/>
    <property type="match status" value="1"/>
</dbReference>
<keyword evidence="1" id="KW-0328">Glycosyltransferase</keyword>
<protein>
    <submittedName>
        <fullName evidence="6">Glycosyltransferase family 4 protein</fullName>
    </submittedName>
</protein>